<sequence length="158" mass="18391">MPFAGKLASEFLINVAADKLYKIFKHECFNLPTISPKFIKQVRVHEGDWDTHGHGSIKIWNYTTLEGKNEVLKEQVEFDDEKLMVIKTGLEGDAFRYYKGIKFIYQVVPKDQNLSLLTLAIEYEKLDDSLPHPYRYIDLLISMMKDMESHLKCKPSMS</sequence>
<dbReference type="SUPFAM" id="SSF55961">
    <property type="entry name" value="Bet v1-like"/>
    <property type="match status" value="1"/>
</dbReference>
<dbReference type="InterPro" id="IPR052006">
    <property type="entry name" value="MLP-like"/>
</dbReference>
<evidence type="ECO:0000256" key="1">
    <source>
        <dbReference type="ARBA" id="ARBA00038242"/>
    </source>
</evidence>
<proteinExistence type="inferred from homology"/>
<feature type="domain" description="Bet v I/Major latex protein" evidence="2">
    <location>
        <begin position="2"/>
        <end position="154"/>
    </location>
</feature>
<dbReference type="Gene3D" id="3.30.530.20">
    <property type="match status" value="1"/>
</dbReference>
<name>A0ABP0Z4M0_9ROSI</name>
<dbReference type="InterPro" id="IPR000916">
    <property type="entry name" value="Bet_v_I/MLP"/>
</dbReference>
<evidence type="ECO:0000313" key="4">
    <source>
        <dbReference type="Proteomes" id="UP001642487"/>
    </source>
</evidence>
<dbReference type="PANTHER" id="PTHR31338">
    <property type="entry name" value="POLYKETIDE CYCLASE/DEHYDRASE AND LIPID TRANSPORT SUPERFAMILY PROTEIN"/>
    <property type="match status" value="1"/>
</dbReference>
<keyword evidence="4" id="KW-1185">Reference proteome</keyword>
<dbReference type="SMART" id="SM01037">
    <property type="entry name" value="Bet_v_1"/>
    <property type="match status" value="1"/>
</dbReference>
<dbReference type="InterPro" id="IPR023393">
    <property type="entry name" value="START-like_dom_sf"/>
</dbReference>
<dbReference type="CDD" id="cd07816">
    <property type="entry name" value="Bet_v1-like"/>
    <property type="match status" value="1"/>
</dbReference>
<accession>A0ABP0Z4M0</accession>
<organism evidence="3 4">
    <name type="scientific">Citrullus colocynthis</name>
    <name type="common">colocynth</name>
    <dbReference type="NCBI Taxonomy" id="252529"/>
    <lineage>
        <taxon>Eukaryota</taxon>
        <taxon>Viridiplantae</taxon>
        <taxon>Streptophyta</taxon>
        <taxon>Embryophyta</taxon>
        <taxon>Tracheophyta</taxon>
        <taxon>Spermatophyta</taxon>
        <taxon>Magnoliopsida</taxon>
        <taxon>eudicotyledons</taxon>
        <taxon>Gunneridae</taxon>
        <taxon>Pentapetalae</taxon>
        <taxon>rosids</taxon>
        <taxon>fabids</taxon>
        <taxon>Cucurbitales</taxon>
        <taxon>Cucurbitaceae</taxon>
        <taxon>Benincaseae</taxon>
        <taxon>Citrullus</taxon>
    </lineage>
</organism>
<evidence type="ECO:0000259" key="2">
    <source>
        <dbReference type="SMART" id="SM01037"/>
    </source>
</evidence>
<dbReference type="Proteomes" id="UP001642487">
    <property type="component" value="Chromosome 7"/>
</dbReference>
<evidence type="ECO:0000313" key="3">
    <source>
        <dbReference type="EMBL" id="CAK9326753.1"/>
    </source>
</evidence>
<dbReference type="Pfam" id="PF00407">
    <property type="entry name" value="Bet_v_1"/>
    <property type="match status" value="1"/>
</dbReference>
<dbReference type="PANTHER" id="PTHR31338:SF20">
    <property type="entry name" value="BET V I_MAJOR LATEX PROTEIN DOMAIN-CONTAINING PROTEIN"/>
    <property type="match status" value="1"/>
</dbReference>
<dbReference type="EMBL" id="OZ021741">
    <property type="protein sequence ID" value="CAK9326753.1"/>
    <property type="molecule type" value="Genomic_DNA"/>
</dbReference>
<reference evidence="3 4" key="1">
    <citation type="submission" date="2024-03" db="EMBL/GenBank/DDBJ databases">
        <authorList>
            <person name="Gkanogiannis A."/>
            <person name="Becerra Lopez-Lavalle L."/>
        </authorList>
    </citation>
    <scope>NUCLEOTIDE SEQUENCE [LARGE SCALE GENOMIC DNA]</scope>
</reference>
<protein>
    <recommendedName>
        <fullName evidence="2">Bet v I/Major latex protein domain-containing protein</fullName>
    </recommendedName>
</protein>
<gene>
    <name evidence="3" type="ORF">CITCOLO1_LOCUS19109</name>
</gene>
<comment type="similarity">
    <text evidence="1">Belongs to the MLP family.</text>
</comment>